<dbReference type="Proteomes" id="UP000029554">
    <property type="component" value="Unassembled WGS sequence"/>
</dbReference>
<dbReference type="EMBL" id="JRHH01000001">
    <property type="protein sequence ID" value="KGD69595.1"/>
    <property type="molecule type" value="Genomic_DNA"/>
</dbReference>
<proteinExistence type="predicted"/>
<evidence type="ECO:0000256" key="2">
    <source>
        <dbReference type="SAM" id="Phobius"/>
    </source>
</evidence>
<accession>A0A095V428</accession>
<dbReference type="STRING" id="1453498.LG45_02210"/>
<gene>
    <name evidence="3" type="ORF">LG45_02210</name>
</gene>
<dbReference type="RefSeq" id="WP_035123936.1">
    <property type="nucleotide sequence ID" value="NZ_JRHH01000001.1"/>
</dbReference>
<feature type="transmembrane region" description="Helical" evidence="2">
    <location>
        <begin position="57"/>
        <end position="74"/>
    </location>
</feature>
<feature type="region of interest" description="Disordered" evidence="1">
    <location>
        <begin position="145"/>
        <end position="166"/>
    </location>
</feature>
<keyword evidence="2" id="KW-0472">Membrane</keyword>
<keyword evidence="2" id="KW-0812">Transmembrane</keyword>
<keyword evidence="4" id="KW-1185">Reference proteome</keyword>
<sequence length="166" mass="18080">MADVEVFVIQEAIEKQAKKDVTVAGILSYGHAKGVYAARQADAKKSAISKNELRKKVIIFSVTIILLCFGIYFLQPYKTGLFLASMFTIALSVFAAFELYDTVKKAGAITVVIITTFFVLLASGKYTLDEIAEFGRKAADEKVLGTGKNKSKNEPKIDSTGTVNKP</sequence>
<comment type="caution">
    <text evidence="3">The sequence shown here is derived from an EMBL/GenBank/DDBJ whole genome shotgun (WGS) entry which is preliminary data.</text>
</comment>
<protein>
    <submittedName>
        <fullName evidence="3">Uncharacterized protein</fullName>
    </submittedName>
</protein>
<feature type="transmembrane region" description="Helical" evidence="2">
    <location>
        <begin position="106"/>
        <end position="128"/>
    </location>
</feature>
<keyword evidence="2" id="KW-1133">Transmembrane helix</keyword>
<dbReference type="AlphaFoldDB" id="A0A095V428"/>
<feature type="transmembrane region" description="Helical" evidence="2">
    <location>
        <begin position="81"/>
        <end position="100"/>
    </location>
</feature>
<organism evidence="3 4">
    <name type="scientific">Flavobacterium aquatile LMG 4008 = ATCC 11947</name>
    <dbReference type="NCBI Taxonomy" id="1453498"/>
    <lineage>
        <taxon>Bacteria</taxon>
        <taxon>Pseudomonadati</taxon>
        <taxon>Bacteroidota</taxon>
        <taxon>Flavobacteriia</taxon>
        <taxon>Flavobacteriales</taxon>
        <taxon>Flavobacteriaceae</taxon>
        <taxon>Flavobacterium</taxon>
    </lineage>
</organism>
<evidence type="ECO:0000256" key="1">
    <source>
        <dbReference type="SAM" id="MobiDB-lite"/>
    </source>
</evidence>
<reference evidence="3 4" key="1">
    <citation type="submission" date="2014-09" db="EMBL/GenBank/DDBJ databases">
        <title>Whole Genome Shotgun of Flavobacterium aquatile LMG 4008.</title>
        <authorList>
            <person name="Gale A.N."/>
            <person name="Pipes S.E."/>
            <person name="Newman J.D."/>
        </authorList>
    </citation>
    <scope>NUCLEOTIDE SEQUENCE [LARGE SCALE GENOMIC DNA]</scope>
    <source>
        <strain evidence="3 4">LMG 4008</strain>
    </source>
</reference>
<name>A0A095V428_9FLAO</name>
<evidence type="ECO:0000313" key="3">
    <source>
        <dbReference type="EMBL" id="KGD69595.1"/>
    </source>
</evidence>
<evidence type="ECO:0000313" key="4">
    <source>
        <dbReference type="Proteomes" id="UP000029554"/>
    </source>
</evidence>